<comment type="similarity">
    <text evidence="3 15">Belongs to the [NiFe]/[NiFeSe] hydrogenase large subunit family.</text>
</comment>
<evidence type="ECO:0000256" key="15">
    <source>
        <dbReference type="RuleBase" id="RU003896"/>
    </source>
</evidence>
<dbReference type="GO" id="GO:0033748">
    <property type="term" value="F:hydrogenase (acceptor) activity"/>
    <property type="evidence" value="ECO:0007669"/>
    <property type="project" value="UniProtKB-EC"/>
</dbReference>
<reference evidence="16 17" key="2">
    <citation type="submission" date="2020-02" db="EMBL/GenBank/DDBJ databases">
        <title>Genome sequences of Thiorhodococcus mannitoliphagus and Thiorhodococcus minor, purple sulfur photosynthetic bacteria in the gammaproteobacterial family, Chromatiaceae.</title>
        <authorList>
            <person name="Aviles F.A."/>
            <person name="Meyer T.E."/>
            <person name="Kyndt J.A."/>
        </authorList>
    </citation>
    <scope>NUCLEOTIDE SEQUENCE [LARGE SCALE GENOMIC DNA]</scope>
    <source>
        <strain evidence="16 17">DSM 18266</strain>
    </source>
</reference>
<evidence type="ECO:0000256" key="11">
    <source>
        <dbReference type="ARBA" id="ARBA00041237"/>
    </source>
</evidence>
<comment type="cofactor">
    <cofactor evidence="14">
        <name>Fe cation</name>
        <dbReference type="ChEBI" id="CHEBI:24875"/>
    </cofactor>
</comment>
<keyword evidence="6 14" id="KW-0533">Nickel</keyword>
<dbReference type="InterPro" id="IPR001501">
    <property type="entry name" value="Ni-dep_hyd_lsu"/>
</dbReference>
<keyword evidence="14" id="KW-0408">Iron</keyword>
<dbReference type="Gene3D" id="1.10.645.10">
    <property type="entry name" value="Cytochrome-c3 Hydrogenase, chain B"/>
    <property type="match status" value="1"/>
</dbReference>
<evidence type="ECO:0000256" key="6">
    <source>
        <dbReference type="ARBA" id="ARBA00022596"/>
    </source>
</evidence>
<feature type="binding site" evidence="14">
    <location>
        <position position="555"/>
    </location>
    <ligand>
        <name>Ni(2+)</name>
        <dbReference type="ChEBI" id="CHEBI:49786"/>
    </ligand>
</feature>
<gene>
    <name evidence="16" type="ORF">G3480_14935</name>
</gene>
<dbReference type="SUPFAM" id="SSF56762">
    <property type="entry name" value="HydB/Nqo4-like"/>
    <property type="match status" value="1"/>
</dbReference>
<evidence type="ECO:0000256" key="12">
    <source>
        <dbReference type="ARBA" id="ARBA00042683"/>
    </source>
</evidence>
<comment type="cofactor">
    <cofactor evidence="1 14">
        <name>Ni(2+)</name>
        <dbReference type="ChEBI" id="CHEBI:49786"/>
    </cofactor>
</comment>
<evidence type="ECO:0000256" key="3">
    <source>
        <dbReference type="ARBA" id="ARBA00009292"/>
    </source>
</evidence>
<dbReference type="Pfam" id="PF00374">
    <property type="entry name" value="NiFeSe_Hases"/>
    <property type="match status" value="1"/>
</dbReference>
<keyword evidence="8 15" id="KW-0560">Oxidoreductase</keyword>
<feature type="binding site" evidence="14">
    <location>
        <position position="561"/>
    </location>
    <ligand>
        <name>Mg(2+)</name>
        <dbReference type="ChEBI" id="CHEBI:18420"/>
    </ligand>
</feature>
<dbReference type="PROSITE" id="PS00507">
    <property type="entry name" value="NI_HGENASE_L_1"/>
    <property type="match status" value="1"/>
</dbReference>
<evidence type="ECO:0000256" key="13">
    <source>
        <dbReference type="ARBA" id="ARBA00048757"/>
    </source>
</evidence>
<dbReference type="PANTHER" id="PTHR42958">
    <property type="entry name" value="HYDROGENASE-2 LARGE CHAIN"/>
    <property type="match status" value="1"/>
</dbReference>
<dbReference type="EC" id="1.12.99.6" evidence="5"/>
<dbReference type="PANTHER" id="PTHR42958:SF2">
    <property type="entry name" value="UPTAKE HYDROGENASE LARGE SUBUNIT"/>
    <property type="match status" value="1"/>
</dbReference>
<evidence type="ECO:0000256" key="8">
    <source>
        <dbReference type="ARBA" id="ARBA00023002"/>
    </source>
</evidence>
<feature type="binding site" evidence="14">
    <location>
        <position position="64"/>
    </location>
    <ligand>
        <name>Ni(2+)</name>
        <dbReference type="ChEBI" id="CHEBI:49786"/>
    </ligand>
</feature>
<feature type="binding site" evidence="14">
    <location>
        <position position="61"/>
    </location>
    <ligand>
        <name>Ni(2+)</name>
        <dbReference type="ChEBI" id="CHEBI:49786"/>
    </ligand>
</feature>
<dbReference type="InterPro" id="IPR018194">
    <property type="entry name" value="Ni-dep_hyd_lsu_Ni_BS"/>
</dbReference>
<dbReference type="InterPro" id="IPR029014">
    <property type="entry name" value="NiFe-Hase_large"/>
</dbReference>
<sequence length="576" mass="63374">MSTRVVVDPITRIEGHLRIEAQMDGGVIQQAYSSGTMVRGIETIVRGRDPRDAWAFVQRICGVCTLVHGMAGVRAVENALDYPIPPNAELIRNLMVGAQYVHDHVMHFYHLHALDWVDLVSALSADPKATSELAQSISSYAKSSPGYFSDVQKKLKGFVEAGQLGIFANGYWGHPGYKLPPEANLMAVAHYLDALAWQRDVAQLHAIFGGKNPHPNLVVGGMPCAISIDSGNQAGTALDATGLERVRNLIAQMHAFVEQVYVPDTLAIAGFYKDWFKQGEGVGNFMCYGDFPAKGFGDRSSYLVPGGVILNRDLSQIHEVDLHAEDEVQEFVAHAWYDYSAGKGEGLHPYLGETEFAYTGPEPPYAQLDVDQQYSWLKSPRWRGKPVEVGPLARALMLYATGDVRMKELVDGALQQLDLPMDALYSTMGRTAARTLETQYMVEAMDGWFNQLMANIRAGDLRTFNETLWDPATWPKSAKGVGHMEAPRGALGHWIVIEDGKTANYQAVVPSTWNAGPRDTQGQTGPYEAALQGHTLTDPEQPLEILRTVHSFDPCIACAVHLIDPEGEEVLSIQVR</sequence>
<evidence type="ECO:0000313" key="17">
    <source>
        <dbReference type="Proteomes" id="UP000471640"/>
    </source>
</evidence>
<evidence type="ECO:0000256" key="7">
    <source>
        <dbReference type="ARBA" id="ARBA00022723"/>
    </source>
</evidence>
<dbReference type="GO" id="GO:0008901">
    <property type="term" value="F:ferredoxin hydrogenase activity"/>
    <property type="evidence" value="ECO:0007669"/>
    <property type="project" value="InterPro"/>
</dbReference>
<evidence type="ECO:0000256" key="14">
    <source>
        <dbReference type="PIRSR" id="PIRSR601501-1"/>
    </source>
</evidence>
<dbReference type="RefSeq" id="WP_164654690.1">
    <property type="nucleotide sequence ID" value="NZ_JAAIJR010000060.1"/>
</dbReference>
<feature type="binding site" evidence="14">
    <location>
        <position position="64"/>
    </location>
    <ligand>
        <name>Fe cation</name>
        <dbReference type="ChEBI" id="CHEBI:24875"/>
    </ligand>
</feature>
<evidence type="ECO:0000313" key="16">
    <source>
        <dbReference type="EMBL" id="NEX21590.1"/>
    </source>
</evidence>
<comment type="catalytic activity">
    <reaction evidence="13">
        <text>H2 + A = AH2</text>
        <dbReference type="Rhea" id="RHEA:12116"/>
        <dbReference type="ChEBI" id="CHEBI:13193"/>
        <dbReference type="ChEBI" id="CHEBI:17499"/>
        <dbReference type="ChEBI" id="CHEBI:18276"/>
        <dbReference type="EC" id="1.12.99.6"/>
    </reaction>
</comment>
<comment type="function">
    <text evidence="9">This enzyme recycles the H(2) produced by nitrogenase to increase the production of ATP and to protect nitrogenase against inhibition or damage by O(2) under carbon- or phosphate-limited conditions.</text>
</comment>
<evidence type="ECO:0000256" key="1">
    <source>
        <dbReference type="ARBA" id="ARBA00001967"/>
    </source>
</evidence>
<dbReference type="AlphaFoldDB" id="A0A6P1DVS6"/>
<comment type="subunit">
    <text evidence="4">Heterodimer of a large and a small subunit.</text>
</comment>
<reference evidence="17" key="1">
    <citation type="journal article" date="2020" name="Microbiol. Resour. Announc.">
        <title>Draft Genome Sequences of Thiorhodococcus mannitoliphagus and Thiorhodococcus minor, Purple Sulfur Photosynthetic Bacteria in the Gammaproteobacterial Family Chromatiaceae.</title>
        <authorList>
            <person name="Aviles F.A."/>
            <person name="Meyer T.E."/>
            <person name="Kyndt J.A."/>
        </authorList>
    </citation>
    <scope>NUCLEOTIDE SEQUENCE [LARGE SCALE GENOMIC DNA]</scope>
    <source>
        <strain evidence="17">DSM 18266</strain>
    </source>
</reference>
<dbReference type="Proteomes" id="UP000471640">
    <property type="component" value="Unassembled WGS sequence"/>
</dbReference>
<keyword evidence="14" id="KW-0460">Magnesium</keyword>
<dbReference type="GO" id="GO:0016151">
    <property type="term" value="F:nickel cation binding"/>
    <property type="evidence" value="ECO:0007669"/>
    <property type="project" value="InterPro"/>
</dbReference>
<protein>
    <recommendedName>
        <fullName evidence="10">Uptake hydrogenase large subunit</fullName>
        <ecNumber evidence="5">1.12.99.6</ecNumber>
    </recommendedName>
    <alternativeName>
        <fullName evidence="12">Hydrogenlyase</fullName>
    </alternativeName>
    <alternativeName>
        <fullName evidence="11">Membrane-bound hydrogenase large subunit</fullName>
    </alternativeName>
</protein>
<organism evidence="16 17">
    <name type="scientific">Thiorhodococcus mannitoliphagus</name>
    <dbReference type="NCBI Taxonomy" id="329406"/>
    <lineage>
        <taxon>Bacteria</taxon>
        <taxon>Pseudomonadati</taxon>
        <taxon>Pseudomonadota</taxon>
        <taxon>Gammaproteobacteria</taxon>
        <taxon>Chromatiales</taxon>
        <taxon>Chromatiaceae</taxon>
        <taxon>Thiorhodococcus</taxon>
    </lineage>
</organism>
<feature type="binding site" evidence="14">
    <location>
        <position position="42"/>
    </location>
    <ligand>
        <name>Mg(2+)</name>
        <dbReference type="ChEBI" id="CHEBI:18420"/>
    </ligand>
</feature>
<dbReference type="InterPro" id="IPR050867">
    <property type="entry name" value="NiFe/NiFeSe_hydrgnase_LSU"/>
</dbReference>
<keyword evidence="17" id="KW-1185">Reference proteome</keyword>
<evidence type="ECO:0000256" key="9">
    <source>
        <dbReference type="ARBA" id="ARBA00037655"/>
    </source>
</evidence>
<dbReference type="PROSITE" id="PS00508">
    <property type="entry name" value="NI_HGENASE_L_2"/>
    <property type="match status" value="1"/>
</dbReference>
<evidence type="ECO:0000256" key="4">
    <source>
        <dbReference type="ARBA" id="ARBA00011771"/>
    </source>
</evidence>
<dbReference type="FunFam" id="1.10.645.10:FF:000002">
    <property type="entry name" value="Hydrogenase 2 large subunit"/>
    <property type="match status" value="1"/>
</dbReference>
<proteinExistence type="inferred from homology"/>
<accession>A0A6P1DVS6</accession>
<evidence type="ECO:0000256" key="10">
    <source>
        <dbReference type="ARBA" id="ARBA00040803"/>
    </source>
</evidence>
<feature type="binding site" evidence="14">
    <location>
        <position position="558"/>
    </location>
    <ligand>
        <name>Fe cation</name>
        <dbReference type="ChEBI" id="CHEBI:24875"/>
    </ligand>
</feature>
<name>A0A6P1DVS6_9GAMM</name>
<evidence type="ECO:0000256" key="2">
    <source>
        <dbReference type="ARBA" id="ARBA00004202"/>
    </source>
</evidence>
<dbReference type="GO" id="GO:0005886">
    <property type="term" value="C:plasma membrane"/>
    <property type="evidence" value="ECO:0007669"/>
    <property type="project" value="UniProtKB-SubCell"/>
</dbReference>
<comment type="caution">
    <text evidence="16">The sequence shown here is derived from an EMBL/GenBank/DDBJ whole genome shotgun (WGS) entry which is preliminary data.</text>
</comment>
<dbReference type="EMBL" id="JAAIJR010000060">
    <property type="protein sequence ID" value="NEX21590.1"/>
    <property type="molecule type" value="Genomic_DNA"/>
</dbReference>
<comment type="subcellular location">
    <subcellularLocation>
        <location evidence="2">Cell membrane</location>
        <topology evidence="2">Peripheral membrane protein</topology>
    </subcellularLocation>
</comment>
<evidence type="ECO:0000256" key="5">
    <source>
        <dbReference type="ARBA" id="ARBA00012082"/>
    </source>
</evidence>
<keyword evidence="7 14" id="KW-0479">Metal-binding</keyword>